<evidence type="ECO:0000259" key="11">
    <source>
        <dbReference type="PROSITE" id="PS50905"/>
    </source>
</evidence>
<dbReference type="PANTHER" id="PTHR11431:SF75">
    <property type="entry name" value="FERRITIN"/>
    <property type="match status" value="1"/>
</dbReference>
<comment type="caution">
    <text evidence="12">The sequence shown here is derived from an EMBL/GenBank/DDBJ whole genome shotgun (WGS) entry which is preliminary data.</text>
</comment>
<comment type="function">
    <text evidence="9">Stores iron in a soluble, non-toxic, readily available form. Important for iron homeostasis. Iron is taken up in the ferrous form and deposited as ferric hydroxides after oxidation.</text>
</comment>
<keyword evidence="2 9" id="KW-0409">Iron storage</keyword>
<keyword evidence="3 8" id="KW-0479">Metal-binding</keyword>
<dbReference type="InterPro" id="IPR009078">
    <property type="entry name" value="Ferritin-like_SF"/>
</dbReference>
<dbReference type="InterPro" id="IPR008331">
    <property type="entry name" value="Ferritin_DPS_dom"/>
</dbReference>
<accession>A0A8S3YI96</accession>
<dbReference type="PANTHER" id="PTHR11431">
    <property type="entry name" value="FERRITIN"/>
    <property type="match status" value="1"/>
</dbReference>
<dbReference type="GO" id="GO:0004322">
    <property type="term" value="F:ferroxidase activity"/>
    <property type="evidence" value="ECO:0007669"/>
    <property type="project" value="UniProtKB-EC"/>
</dbReference>
<dbReference type="Pfam" id="PF00210">
    <property type="entry name" value="Ferritin"/>
    <property type="match status" value="1"/>
</dbReference>
<reference evidence="12" key="1">
    <citation type="submission" date="2021-04" db="EMBL/GenBank/DDBJ databases">
        <authorList>
            <consortium name="Molecular Ecology Group"/>
        </authorList>
    </citation>
    <scope>NUCLEOTIDE SEQUENCE</scope>
</reference>
<dbReference type="GO" id="GO:0008198">
    <property type="term" value="F:ferrous iron binding"/>
    <property type="evidence" value="ECO:0007669"/>
    <property type="project" value="TreeGrafter"/>
</dbReference>
<comment type="catalytic activity">
    <reaction evidence="7 9">
        <text>4 Fe(2+) + O2 + 4 H(+) = 4 Fe(3+) + 2 H2O</text>
        <dbReference type="Rhea" id="RHEA:11148"/>
        <dbReference type="ChEBI" id="CHEBI:15377"/>
        <dbReference type="ChEBI" id="CHEBI:15378"/>
        <dbReference type="ChEBI" id="CHEBI:15379"/>
        <dbReference type="ChEBI" id="CHEBI:29033"/>
        <dbReference type="ChEBI" id="CHEBI:29034"/>
        <dbReference type="EC" id="1.16.3.1"/>
    </reaction>
</comment>
<dbReference type="AlphaFoldDB" id="A0A8S3YI96"/>
<feature type="chain" id="PRO_5035895460" description="Ferritin" evidence="10">
    <location>
        <begin position="24"/>
        <end position="300"/>
    </location>
</feature>
<dbReference type="InterPro" id="IPR012347">
    <property type="entry name" value="Ferritin-like"/>
</dbReference>
<keyword evidence="13" id="KW-1185">Reference proteome</keyword>
<evidence type="ECO:0000256" key="4">
    <source>
        <dbReference type="ARBA" id="ARBA00023002"/>
    </source>
</evidence>
<dbReference type="GO" id="GO:0006879">
    <property type="term" value="P:intracellular iron ion homeostasis"/>
    <property type="evidence" value="ECO:0007669"/>
    <property type="project" value="UniProtKB-KW"/>
</dbReference>
<evidence type="ECO:0000313" key="13">
    <source>
        <dbReference type="Proteomes" id="UP000678393"/>
    </source>
</evidence>
<dbReference type="Gene3D" id="1.20.1260.10">
    <property type="match status" value="1"/>
</dbReference>
<evidence type="ECO:0000256" key="9">
    <source>
        <dbReference type="RuleBase" id="RU361145"/>
    </source>
</evidence>
<dbReference type="GO" id="GO:0008199">
    <property type="term" value="F:ferric iron binding"/>
    <property type="evidence" value="ECO:0007669"/>
    <property type="project" value="InterPro"/>
</dbReference>
<evidence type="ECO:0000313" key="12">
    <source>
        <dbReference type="EMBL" id="CAG5116414.1"/>
    </source>
</evidence>
<name>A0A8S3YI96_9EUPU</name>
<dbReference type="EC" id="1.16.3.1" evidence="9"/>
<proteinExistence type="inferred from homology"/>
<evidence type="ECO:0000256" key="1">
    <source>
        <dbReference type="ARBA" id="ARBA00007513"/>
    </source>
</evidence>
<sequence length="300" mass="34135">MAVNVQLLLLLMYGMALLSPTEYSNVTNITPRCLQKTAGCARFQPPEHEVGEYKCTFNHNRCDFVCRLICPRQKNGLWMTLSNTHAGKDIYSCAATVWKRRDMPKGHCVAMVPVKEVSQNLHHTKELNKLVGSLWNSSYVYLAMASFYERADVALPGFSQLMTQLWEVEIKHARDFMSYINKRGGYIRLEDIPRPVSLDVLLMEASSRAGLVGLQTALNVTQDVNYQVLRLHSETTRRKHSDPHLKFYLEEGLLAHKTDTIKKLGDLIHQLASYPDEDYDLGEYLLDLQIGQGQGYGIPK</sequence>
<dbReference type="GO" id="GO:0006826">
    <property type="term" value="P:iron ion transport"/>
    <property type="evidence" value="ECO:0007669"/>
    <property type="project" value="InterPro"/>
</dbReference>
<comment type="similarity">
    <text evidence="1 9">Belongs to the ferritin family.</text>
</comment>
<evidence type="ECO:0000256" key="10">
    <source>
        <dbReference type="SAM" id="SignalP"/>
    </source>
</evidence>
<evidence type="ECO:0000256" key="7">
    <source>
        <dbReference type="ARBA" id="ARBA00047990"/>
    </source>
</evidence>
<keyword evidence="5 8" id="KW-0408">Iron</keyword>
<dbReference type="CDD" id="cd01056">
    <property type="entry name" value="Euk_Ferritin"/>
    <property type="match status" value="1"/>
</dbReference>
<dbReference type="EMBL" id="CAJHNH020000251">
    <property type="protein sequence ID" value="CAG5116414.1"/>
    <property type="molecule type" value="Genomic_DNA"/>
</dbReference>
<keyword evidence="10" id="KW-0732">Signal</keyword>
<evidence type="ECO:0000256" key="5">
    <source>
        <dbReference type="ARBA" id="ARBA00023004"/>
    </source>
</evidence>
<evidence type="ECO:0000256" key="3">
    <source>
        <dbReference type="ARBA" id="ARBA00022723"/>
    </source>
</evidence>
<feature type="binding site" evidence="8">
    <location>
        <position position="169"/>
    </location>
    <ligand>
        <name>Fe cation</name>
        <dbReference type="ChEBI" id="CHEBI:24875"/>
        <label>1</label>
    </ligand>
</feature>
<evidence type="ECO:0000256" key="6">
    <source>
        <dbReference type="ARBA" id="ARBA00025111"/>
    </source>
</evidence>
<organism evidence="12 13">
    <name type="scientific">Candidula unifasciata</name>
    <dbReference type="NCBI Taxonomy" id="100452"/>
    <lineage>
        <taxon>Eukaryota</taxon>
        <taxon>Metazoa</taxon>
        <taxon>Spiralia</taxon>
        <taxon>Lophotrochozoa</taxon>
        <taxon>Mollusca</taxon>
        <taxon>Gastropoda</taxon>
        <taxon>Heterobranchia</taxon>
        <taxon>Euthyneura</taxon>
        <taxon>Panpulmonata</taxon>
        <taxon>Eupulmonata</taxon>
        <taxon>Stylommatophora</taxon>
        <taxon>Helicina</taxon>
        <taxon>Helicoidea</taxon>
        <taxon>Geomitridae</taxon>
        <taxon>Candidula</taxon>
    </lineage>
</organism>
<dbReference type="InterPro" id="IPR009040">
    <property type="entry name" value="Ferritin-like_diiron"/>
</dbReference>
<comment type="function">
    <text evidence="6">Stores iron in a soluble, non-toxic, readily available form. Important for iron homeostasis. Has ferroxidase activity. Iron is taken up in the ferrous form and deposited as ferric hydroxides after oxidation.</text>
</comment>
<dbReference type="Proteomes" id="UP000678393">
    <property type="component" value="Unassembled WGS sequence"/>
</dbReference>
<feature type="domain" description="Ferritin-like diiron" evidence="11">
    <location>
        <begin position="117"/>
        <end position="275"/>
    </location>
</feature>
<evidence type="ECO:0000256" key="2">
    <source>
        <dbReference type="ARBA" id="ARBA00022434"/>
    </source>
</evidence>
<dbReference type="InterPro" id="IPR001519">
    <property type="entry name" value="Ferritin"/>
</dbReference>
<feature type="signal peptide" evidence="10">
    <location>
        <begin position="1"/>
        <end position="23"/>
    </location>
</feature>
<dbReference type="PROSITE" id="PS50905">
    <property type="entry name" value="FERRITIN_LIKE"/>
    <property type="match status" value="1"/>
</dbReference>
<protein>
    <recommendedName>
        <fullName evidence="9">Ferritin</fullName>
        <ecNumber evidence="9">1.16.3.1</ecNumber>
    </recommendedName>
</protein>
<dbReference type="GO" id="GO:0005737">
    <property type="term" value="C:cytoplasm"/>
    <property type="evidence" value="ECO:0007669"/>
    <property type="project" value="TreeGrafter"/>
</dbReference>
<feature type="binding site" evidence="8">
    <location>
        <position position="172"/>
    </location>
    <ligand>
        <name>Fe cation</name>
        <dbReference type="ChEBI" id="CHEBI:24875"/>
        <label>1</label>
    </ligand>
</feature>
<keyword evidence="4 9" id="KW-0560">Oxidoreductase</keyword>
<gene>
    <name evidence="12" type="ORF">CUNI_LOCUS1972</name>
</gene>
<dbReference type="OrthoDB" id="186462at2759"/>
<dbReference type="SUPFAM" id="SSF47240">
    <property type="entry name" value="Ferritin-like"/>
    <property type="match status" value="1"/>
</dbReference>
<evidence type="ECO:0000256" key="8">
    <source>
        <dbReference type="PIRSR" id="PIRSR601519-1"/>
    </source>
</evidence>